<dbReference type="HAMAP" id="MF_00037">
    <property type="entry name" value="MurB"/>
    <property type="match status" value="1"/>
</dbReference>
<evidence type="ECO:0000256" key="1">
    <source>
        <dbReference type="ARBA" id="ARBA00001974"/>
    </source>
</evidence>
<evidence type="ECO:0000256" key="7">
    <source>
        <dbReference type="ARBA" id="ARBA00022630"/>
    </source>
</evidence>
<comment type="subcellular location">
    <subcellularLocation>
        <location evidence="3 16">Cytoplasm</location>
    </subcellularLocation>
</comment>
<dbReference type="GO" id="GO:0008360">
    <property type="term" value="P:regulation of cell shape"/>
    <property type="evidence" value="ECO:0007669"/>
    <property type="project" value="UniProtKB-KW"/>
</dbReference>
<dbReference type="InterPro" id="IPR036318">
    <property type="entry name" value="FAD-bd_PCMH-like_sf"/>
</dbReference>
<dbReference type="PROSITE" id="PS51387">
    <property type="entry name" value="FAD_PCMH"/>
    <property type="match status" value="1"/>
</dbReference>
<dbReference type="Pfam" id="PF01565">
    <property type="entry name" value="FAD_binding_4"/>
    <property type="match status" value="1"/>
</dbReference>
<keyword evidence="9 16" id="KW-0521">NADP</keyword>
<dbReference type="GO" id="GO:0071949">
    <property type="term" value="F:FAD binding"/>
    <property type="evidence" value="ECO:0007669"/>
    <property type="project" value="InterPro"/>
</dbReference>
<dbReference type="Gene3D" id="3.30.465.10">
    <property type="match status" value="1"/>
</dbReference>
<dbReference type="Proteomes" id="UP000248706">
    <property type="component" value="Unassembled WGS sequence"/>
</dbReference>
<comment type="caution">
    <text evidence="18">The sequence shown here is derived from an EMBL/GenBank/DDBJ whole genome shotgun (WGS) entry which is preliminary data.</text>
</comment>
<dbReference type="GO" id="GO:0009252">
    <property type="term" value="P:peptidoglycan biosynthetic process"/>
    <property type="evidence" value="ECO:0007669"/>
    <property type="project" value="UniProtKB-UniRule"/>
</dbReference>
<dbReference type="GO" id="GO:0008762">
    <property type="term" value="F:UDP-N-acetylmuramate dehydrogenase activity"/>
    <property type="evidence" value="ECO:0007669"/>
    <property type="project" value="UniProtKB-UniRule"/>
</dbReference>
<keyword evidence="12 16" id="KW-0560">Oxidoreductase</keyword>
<dbReference type="PANTHER" id="PTHR21071:SF4">
    <property type="entry name" value="UDP-N-ACETYLENOLPYRUVOYLGLUCOSAMINE REDUCTASE"/>
    <property type="match status" value="1"/>
</dbReference>
<organism evidence="18 19">
    <name type="scientific">Thermogemmatispora tikiterensis</name>
    <dbReference type="NCBI Taxonomy" id="1825093"/>
    <lineage>
        <taxon>Bacteria</taxon>
        <taxon>Bacillati</taxon>
        <taxon>Chloroflexota</taxon>
        <taxon>Ktedonobacteria</taxon>
        <taxon>Thermogemmatisporales</taxon>
        <taxon>Thermogemmatisporaceae</taxon>
        <taxon>Thermogemmatispora</taxon>
    </lineage>
</organism>
<keyword evidence="13 16" id="KW-0131">Cell cycle</keyword>
<dbReference type="InterPro" id="IPR011601">
    <property type="entry name" value="MurB_C"/>
</dbReference>
<dbReference type="Pfam" id="PF02873">
    <property type="entry name" value="MurB_C"/>
    <property type="match status" value="1"/>
</dbReference>
<comment type="pathway">
    <text evidence="4 16">Cell wall biogenesis; peptidoglycan biosynthesis.</text>
</comment>
<dbReference type="PANTHER" id="PTHR21071">
    <property type="entry name" value="UDP-N-ACETYLENOLPYRUVOYLGLUCOSAMINE REDUCTASE"/>
    <property type="match status" value="1"/>
</dbReference>
<keyword evidence="7 16" id="KW-0285">Flavoprotein</keyword>
<evidence type="ECO:0000256" key="12">
    <source>
        <dbReference type="ARBA" id="ARBA00023002"/>
    </source>
</evidence>
<keyword evidence="6 16" id="KW-0132">Cell division</keyword>
<evidence type="ECO:0000256" key="8">
    <source>
        <dbReference type="ARBA" id="ARBA00022827"/>
    </source>
</evidence>
<comment type="function">
    <text evidence="2 16">Cell wall formation.</text>
</comment>
<dbReference type="InterPro" id="IPR016167">
    <property type="entry name" value="FAD-bd_PCMH_sub1"/>
</dbReference>
<evidence type="ECO:0000256" key="2">
    <source>
        <dbReference type="ARBA" id="ARBA00003921"/>
    </source>
</evidence>
<evidence type="ECO:0000256" key="15">
    <source>
        <dbReference type="ARBA" id="ARBA00048914"/>
    </source>
</evidence>
<dbReference type="SUPFAM" id="SSF56194">
    <property type="entry name" value="Uridine diphospho-N-Acetylenolpyruvylglucosamine reductase, MurB, C-terminal domain"/>
    <property type="match status" value="1"/>
</dbReference>
<dbReference type="EMBL" id="MCIF01000002">
    <property type="protein sequence ID" value="RAQ96555.1"/>
    <property type="molecule type" value="Genomic_DNA"/>
</dbReference>
<dbReference type="SUPFAM" id="SSF56176">
    <property type="entry name" value="FAD-binding/transporter-associated domain-like"/>
    <property type="match status" value="1"/>
</dbReference>
<evidence type="ECO:0000256" key="13">
    <source>
        <dbReference type="ARBA" id="ARBA00023306"/>
    </source>
</evidence>
<evidence type="ECO:0000256" key="4">
    <source>
        <dbReference type="ARBA" id="ARBA00004752"/>
    </source>
</evidence>
<dbReference type="AlphaFoldDB" id="A0A328VR18"/>
<dbReference type="GO" id="GO:0051301">
    <property type="term" value="P:cell division"/>
    <property type="evidence" value="ECO:0007669"/>
    <property type="project" value="UniProtKB-KW"/>
</dbReference>
<dbReference type="Gene3D" id="3.30.43.10">
    <property type="entry name" value="Uridine Diphospho-n-acetylenolpyruvylglucosamine Reductase, domain 2"/>
    <property type="match status" value="1"/>
</dbReference>
<accession>A0A328VR18</accession>
<sequence>MTFDAESAYATLLPRFGRRLRLHEPLARHCTFGVGGLADLWLSLETRDELLWLVRRCLAERWPLLLVGNGTNVLFGDAGVRGIVARIALSDYRLTEREDGSALLYAEAGVSWPKLLNELAAQGWGGLEFGPGIPGTLGGGVVSNAGAHQRDLSQVLEWVEVLDVRPALALEEGESAEERAPQLRRYERAELELSYRHSRFRAGRQVTFDERGYPQPAPRALIEPAEIVLLLAIRLWRDDPGKLRALIEEYRQHRKRTQPPQPSAGSIFKNPPGDYAGRLIEQAGAKGLCCGRACISERHANFIVNLGGARAADIATLIREARHRVRERFGVELELEVELRGEWEIA</sequence>
<dbReference type="NCBIfam" id="TIGR00179">
    <property type="entry name" value="murB"/>
    <property type="match status" value="1"/>
</dbReference>
<evidence type="ECO:0000256" key="14">
    <source>
        <dbReference type="ARBA" id="ARBA00023316"/>
    </source>
</evidence>
<feature type="active site" evidence="16">
    <location>
        <position position="336"/>
    </location>
</feature>
<dbReference type="EC" id="1.3.1.98" evidence="16"/>
<comment type="similarity">
    <text evidence="16">Belongs to the MurB family.</text>
</comment>
<evidence type="ECO:0000313" key="18">
    <source>
        <dbReference type="EMBL" id="RAQ96555.1"/>
    </source>
</evidence>
<keyword evidence="10 16" id="KW-0133">Cell shape</keyword>
<evidence type="ECO:0000259" key="17">
    <source>
        <dbReference type="PROSITE" id="PS51387"/>
    </source>
</evidence>
<dbReference type="UniPathway" id="UPA00219"/>
<dbReference type="RefSeq" id="WP_189361784.1">
    <property type="nucleotide sequence ID" value="NZ_MCIF01000002.1"/>
</dbReference>
<keyword evidence="14 16" id="KW-0961">Cell wall biogenesis/degradation</keyword>
<evidence type="ECO:0000313" key="19">
    <source>
        <dbReference type="Proteomes" id="UP000248706"/>
    </source>
</evidence>
<proteinExistence type="inferred from homology"/>
<evidence type="ECO:0000256" key="11">
    <source>
        <dbReference type="ARBA" id="ARBA00022984"/>
    </source>
</evidence>
<dbReference type="InterPro" id="IPR003170">
    <property type="entry name" value="MurB"/>
</dbReference>
<evidence type="ECO:0000256" key="16">
    <source>
        <dbReference type="HAMAP-Rule" id="MF_00037"/>
    </source>
</evidence>
<dbReference type="InterPro" id="IPR036635">
    <property type="entry name" value="MurB_C_sf"/>
</dbReference>
<comment type="catalytic activity">
    <reaction evidence="15 16">
        <text>UDP-N-acetyl-alpha-D-muramate + NADP(+) = UDP-N-acetyl-3-O-(1-carboxyvinyl)-alpha-D-glucosamine + NADPH + H(+)</text>
        <dbReference type="Rhea" id="RHEA:12248"/>
        <dbReference type="ChEBI" id="CHEBI:15378"/>
        <dbReference type="ChEBI" id="CHEBI:57783"/>
        <dbReference type="ChEBI" id="CHEBI:58349"/>
        <dbReference type="ChEBI" id="CHEBI:68483"/>
        <dbReference type="ChEBI" id="CHEBI:70757"/>
        <dbReference type="EC" id="1.3.1.98"/>
    </reaction>
</comment>
<keyword evidence="19" id="KW-1185">Reference proteome</keyword>
<dbReference type="InterPro" id="IPR006094">
    <property type="entry name" value="Oxid_FAD_bind_N"/>
</dbReference>
<comment type="cofactor">
    <cofactor evidence="1 16">
        <name>FAD</name>
        <dbReference type="ChEBI" id="CHEBI:57692"/>
    </cofactor>
</comment>
<dbReference type="GO" id="GO:0071555">
    <property type="term" value="P:cell wall organization"/>
    <property type="evidence" value="ECO:0007669"/>
    <property type="project" value="UniProtKB-KW"/>
</dbReference>
<gene>
    <name evidence="16" type="primary">murB</name>
    <name evidence="18" type="ORF">A4R35_13495</name>
</gene>
<keyword evidence="5 16" id="KW-0963">Cytoplasm</keyword>
<dbReference type="InterPro" id="IPR016166">
    <property type="entry name" value="FAD-bd_PCMH"/>
</dbReference>
<dbReference type="GO" id="GO:0005829">
    <property type="term" value="C:cytosol"/>
    <property type="evidence" value="ECO:0007669"/>
    <property type="project" value="TreeGrafter"/>
</dbReference>
<evidence type="ECO:0000256" key="3">
    <source>
        <dbReference type="ARBA" id="ARBA00004496"/>
    </source>
</evidence>
<evidence type="ECO:0000256" key="6">
    <source>
        <dbReference type="ARBA" id="ARBA00022618"/>
    </source>
</evidence>
<evidence type="ECO:0000256" key="10">
    <source>
        <dbReference type="ARBA" id="ARBA00022960"/>
    </source>
</evidence>
<keyword evidence="8 16" id="KW-0274">FAD</keyword>
<keyword evidence="11 16" id="KW-0573">Peptidoglycan synthesis</keyword>
<dbReference type="Gene3D" id="3.90.78.10">
    <property type="entry name" value="UDP-N-acetylenolpyruvoylglucosamine reductase, C-terminal domain"/>
    <property type="match status" value="1"/>
</dbReference>
<protein>
    <recommendedName>
        <fullName evidence="16">UDP-N-acetylenolpyruvoylglucosamine reductase</fullName>
        <ecNumber evidence="16">1.3.1.98</ecNumber>
    </recommendedName>
    <alternativeName>
        <fullName evidence="16">UDP-N-acetylmuramate dehydrogenase</fullName>
    </alternativeName>
</protein>
<feature type="active site" evidence="16">
    <location>
        <position position="196"/>
    </location>
</feature>
<feature type="domain" description="FAD-binding PCMH-type" evidence="17">
    <location>
        <begin position="34"/>
        <end position="238"/>
    </location>
</feature>
<feature type="active site" description="Proton donor" evidence="16">
    <location>
        <position position="266"/>
    </location>
</feature>
<name>A0A328VR18_9CHLR</name>
<reference evidence="18 19" key="1">
    <citation type="submission" date="2016-08" db="EMBL/GenBank/DDBJ databases">
        <title>Analysis of Carbohydrate Active Enzymes in Thermogemmatispora T81 Reveals Carbohydrate Degradation Ability.</title>
        <authorList>
            <person name="Tomazini A."/>
            <person name="Lal S."/>
            <person name="Stott M."/>
            <person name="Henrissat B."/>
            <person name="Polikarpov I."/>
            <person name="Sparling R."/>
            <person name="Levin D.B."/>
        </authorList>
    </citation>
    <scope>NUCLEOTIDE SEQUENCE [LARGE SCALE GENOMIC DNA]</scope>
    <source>
        <strain evidence="18 19">T81</strain>
    </source>
</reference>
<dbReference type="InterPro" id="IPR016169">
    <property type="entry name" value="FAD-bd_PCMH_sub2"/>
</dbReference>
<evidence type="ECO:0000256" key="5">
    <source>
        <dbReference type="ARBA" id="ARBA00022490"/>
    </source>
</evidence>
<evidence type="ECO:0000256" key="9">
    <source>
        <dbReference type="ARBA" id="ARBA00022857"/>
    </source>
</evidence>